<feature type="transmembrane region" description="Helical" evidence="1">
    <location>
        <begin position="572"/>
        <end position="596"/>
    </location>
</feature>
<dbReference type="PANTHER" id="PTHR16214">
    <property type="entry name" value="TRANSMEMBRANE PROTEIN 260"/>
    <property type="match status" value="1"/>
</dbReference>
<dbReference type="InterPro" id="IPR021280">
    <property type="entry name" value="TMEM260-like"/>
</dbReference>
<feature type="transmembrane region" description="Helical" evidence="1">
    <location>
        <begin position="291"/>
        <end position="318"/>
    </location>
</feature>
<feature type="transmembrane region" description="Helical" evidence="1">
    <location>
        <begin position="603"/>
        <end position="621"/>
    </location>
</feature>
<dbReference type="InterPro" id="IPR052724">
    <property type="entry name" value="GT117_domain-containing"/>
</dbReference>
<evidence type="ECO:0000313" key="3">
    <source>
        <dbReference type="Proteomes" id="UP000326570"/>
    </source>
</evidence>
<feature type="transmembrane region" description="Helical" evidence="1">
    <location>
        <begin position="20"/>
        <end position="40"/>
    </location>
</feature>
<feature type="transmembrane region" description="Helical" evidence="1">
    <location>
        <begin position="219"/>
        <end position="249"/>
    </location>
</feature>
<reference evidence="2 3" key="1">
    <citation type="submission" date="2019-09" db="EMBL/GenBank/DDBJ databases">
        <title>Genome sequence of Adhaeribacter sp. M2.</title>
        <authorList>
            <person name="Srinivasan S."/>
        </authorList>
    </citation>
    <scope>NUCLEOTIDE SEQUENCE [LARGE SCALE GENOMIC DNA]</scope>
    <source>
        <strain evidence="2 3">M2</strain>
    </source>
</reference>
<proteinExistence type="predicted"/>
<feature type="transmembrane region" description="Helical" evidence="1">
    <location>
        <begin position="158"/>
        <end position="177"/>
    </location>
</feature>
<keyword evidence="1" id="KW-0472">Membrane</keyword>
<keyword evidence="3" id="KW-1185">Reference proteome</keyword>
<keyword evidence="1" id="KW-0812">Transmembrane</keyword>
<feature type="transmembrane region" description="Helical" evidence="1">
    <location>
        <begin position="189"/>
        <end position="207"/>
    </location>
</feature>
<comment type="caution">
    <text evidence="2">The sequence shown here is derived from an EMBL/GenBank/DDBJ whole genome shotgun (WGS) entry which is preliminary data.</text>
</comment>
<feature type="transmembrane region" description="Helical" evidence="1">
    <location>
        <begin position="261"/>
        <end position="279"/>
    </location>
</feature>
<protein>
    <submittedName>
        <fullName evidence="2">DUF2723 domain-containing protein</fullName>
    </submittedName>
</protein>
<organism evidence="2 3">
    <name type="scientific">Adhaeribacter soli</name>
    <dbReference type="NCBI Taxonomy" id="2607655"/>
    <lineage>
        <taxon>Bacteria</taxon>
        <taxon>Pseudomonadati</taxon>
        <taxon>Bacteroidota</taxon>
        <taxon>Cytophagia</taxon>
        <taxon>Cytophagales</taxon>
        <taxon>Hymenobacteraceae</taxon>
        <taxon>Adhaeribacter</taxon>
    </lineage>
</organism>
<dbReference type="AlphaFoldDB" id="A0A5N1IJ70"/>
<evidence type="ECO:0000313" key="2">
    <source>
        <dbReference type="EMBL" id="KAA9325715.1"/>
    </source>
</evidence>
<feature type="transmembrane region" description="Helical" evidence="1">
    <location>
        <begin position="330"/>
        <end position="351"/>
    </location>
</feature>
<gene>
    <name evidence="2" type="ORF">F0P94_17170</name>
</gene>
<evidence type="ECO:0000256" key="1">
    <source>
        <dbReference type="SAM" id="Phobius"/>
    </source>
</evidence>
<feature type="transmembrane region" description="Helical" evidence="1">
    <location>
        <begin position="119"/>
        <end position="138"/>
    </location>
</feature>
<keyword evidence="1" id="KW-1133">Transmembrane helix</keyword>
<feature type="transmembrane region" description="Helical" evidence="1">
    <location>
        <begin position="542"/>
        <end position="560"/>
    </location>
</feature>
<sequence length="1030" mass="117197">MTLDQEDHGFGFLGLTLGPALVLLGLILPFFSIFSSGINFRNQTGFQKLNRLTGWLVFTLALTVYVFTLEPTTSFWDCGEFIASAYKLQVPHPPGAPLFLLVGRMFSLLALGDVKQVAYWVNMVSALSSAFTVLFLFWTITLLARKLVEEKAEKVSPLQTILILSSGVVGALSFTFSDSFWFSTVEAEVYALSSFFTAIVFWAMLKWETAEKKETGSRWLLLIAYLLGLSIGVHLLNLLAIPAMALIYFHRNFRFTYKGALLTLLISLGIIGLIMWGIIPGLPAVAGSLEVFFVNAFGLPFGSGILVFLLLFIAFLVYALKRSITKRNALWQTALLGLVYILIGYSSYLIIPIRSAYNPPVDENNPEEILSFVSYLRREQYGERPLLYGPQFSAELIDQQRGAPQYARVKDRYEVVDHKVEPVYKPKDLSLLPRLYSNSPLHLYEYKKWVNIREGEKPTMSQNLSFLFRYQLGHMYGRYFLWNFAGRESDVQHAGVLWPWEKPDDLPHEIQTNKARNNYYLLPLLLGLAGAVYQFRQRKPDAVVVSLLFLFTGVAIAFYLNQPPAEPRERDYAFAGSFYAFAIWIGLGVMALAALLKKYFQNPFLTVSAAACCLAVPMLMAQQGWDDHDRSDRYYAVDFARNMLESCAPNAILFTNGDNDTFPLWYAQEVEGLRRDVRVVVLSYLNTDWYIEQMKRPAYESAPLPISLEEEDFKFSANNYLPYVARPQVANGIDLKQFIKLVKQNHEALQVTANDGRTFLSMPTKNFFLEVNKAVVLQSGIIPKERGKEVVSQMRWSFSGSGMEKKQLLIADILATNNWQQPIYFSTSANAEDVKFLKPYLQLEGLTYRVLPALNPDPQAETAIARNLMYQNLTQKFQFRNLHNPDIHYDNVYQSQLVTNMREKFGLLALEFLKHGETAKAKTVTALALKVLPDAAHPYDLYAPLYVELLARTGQQEKADQLIKTVGERAKKSVTYYAGLEKSQLFDREIQLNMLLLQNLIRSAYNLNNAEQAKGLEAFFMEQYQKFKWG</sequence>
<feature type="transmembrane region" description="Helical" evidence="1">
    <location>
        <begin position="95"/>
        <end position="112"/>
    </location>
</feature>
<accession>A0A5N1IJ70</accession>
<dbReference type="Pfam" id="PF11028">
    <property type="entry name" value="TMEM260-like"/>
    <property type="match status" value="1"/>
</dbReference>
<feature type="transmembrane region" description="Helical" evidence="1">
    <location>
        <begin position="52"/>
        <end position="69"/>
    </location>
</feature>
<dbReference type="Proteomes" id="UP000326570">
    <property type="component" value="Unassembled WGS sequence"/>
</dbReference>
<name>A0A5N1IJ70_9BACT</name>
<feature type="transmembrane region" description="Helical" evidence="1">
    <location>
        <begin position="519"/>
        <end position="535"/>
    </location>
</feature>
<dbReference type="PANTHER" id="PTHR16214:SF3">
    <property type="entry name" value="TRANSMEMBRANE PROTEIN 260"/>
    <property type="match status" value="1"/>
</dbReference>
<dbReference type="EMBL" id="VTWT01000011">
    <property type="protein sequence ID" value="KAA9325715.1"/>
    <property type="molecule type" value="Genomic_DNA"/>
</dbReference>